<keyword evidence="4" id="KW-1185">Reference proteome</keyword>
<reference evidence="3 5" key="2">
    <citation type="submission" date="2020-03" db="EMBL/GenBank/DDBJ databases">
        <title>Soil Listeria distribution.</title>
        <authorList>
            <person name="Liao J."/>
            <person name="Wiedmann M."/>
        </authorList>
    </citation>
    <scope>NUCLEOTIDE SEQUENCE [LARGE SCALE GENOMIC DNA]</scope>
    <source>
        <strain evidence="3 5">FSL L7-1560</strain>
    </source>
</reference>
<evidence type="ECO:0008006" key="6">
    <source>
        <dbReference type="Google" id="ProtNLM"/>
    </source>
</evidence>
<evidence type="ECO:0000256" key="1">
    <source>
        <dbReference type="SAM" id="Phobius"/>
    </source>
</evidence>
<feature type="transmembrane region" description="Helical" evidence="1">
    <location>
        <begin position="9"/>
        <end position="33"/>
    </location>
</feature>
<evidence type="ECO:0000313" key="2">
    <source>
        <dbReference type="EMBL" id="KKD46515.1"/>
    </source>
</evidence>
<organism evidence="3 5">
    <name type="scientific">Listeria seeligeri</name>
    <dbReference type="NCBI Taxonomy" id="1640"/>
    <lineage>
        <taxon>Bacteria</taxon>
        <taxon>Bacillati</taxon>
        <taxon>Bacillota</taxon>
        <taxon>Bacilli</taxon>
        <taxon>Bacillales</taxon>
        <taxon>Listeriaceae</taxon>
        <taxon>Listeria</taxon>
    </lineage>
</organism>
<keyword evidence="1" id="KW-0472">Membrane</keyword>
<sequence>MRKIGKNPVLLVGAILFASSLVFFLGYTINLAYFRKTELGWIIITFFAGVMTLAFGYYGDYQKRKKASSKVR</sequence>
<evidence type="ECO:0000313" key="5">
    <source>
        <dbReference type="Proteomes" id="UP000523362"/>
    </source>
</evidence>
<dbReference type="AlphaFoldDB" id="A0A7X1C5B4"/>
<keyword evidence="1" id="KW-1133">Transmembrane helix</keyword>
<dbReference type="Proteomes" id="UP000523362">
    <property type="component" value="Unassembled WGS sequence"/>
</dbReference>
<protein>
    <recommendedName>
        <fullName evidence="6">DUF3188 domain-containing protein</fullName>
    </recommendedName>
</protein>
<reference evidence="2 4" key="1">
    <citation type="submission" date="2015-02" db="EMBL/GenBank/DDBJ databases">
        <title>Sequencing of Listeria spp. dairy environmental strains.</title>
        <authorList>
            <person name="Muhterem-Uyar M."/>
            <person name="Wagner M."/>
            <person name="Schmitz-Esser S."/>
            <person name="Stessl B."/>
        </authorList>
    </citation>
    <scope>NUCLEOTIDE SEQUENCE [LARGE SCALE GENOMIC DNA]</scope>
    <source>
        <strain evidence="2 4">7KSM</strain>
    </source>
</reference>
<evidence type="ECO:0000313" key="4">
    <source>
        <dbReference type="Proteomes" id="UP000033536"/>
    </source>
</evidence>
<dbReference type="EMBL" id="JAARRG010000001">
    <property type="protein sequence ID" value="MBC1484700.1"/>
    <property type="molecule type" value="Genomic_DNA"/>
</dbReference>
<gene>
    <name evidence="3" type="ORF">HB897_00470</name>
    <name evidence="2" type="ORF">UQ68_06355</name>
</gene>
<accession>A0A7X1C5B4</accession>
<dbReference type="Proteomes" id="UP000033536">
    <property type="component" value="Unassembled WGS sequence"/>
</dbReference>
<proteinExistence type="predicted"/>
<evidence type="ECO:0000313" key="3">
    <source>
        <dbReference type="EMBL" id="MBC1484700.1"/>
    </source>
</evidence>
<keyword evidence="1" id="KW-0812">Transmembrane</keyword>
<name>A0A7X1C5B4_LISSE</name>
<comment type="caution">
    <text evidence="3">The sequence shown here is derived from an EMBL/GenBank/DDBJ whole genome shotgun (WGS) entry which is preliminary data.</text>
</comment>
<dbReference type="EMBL" id="JYOM01000011">
    <property type="protein sequence ID" value="KKD46515.1"/>
    <property type="molecule type" value="Genomic_DNA"/>
</dbReference>
<feature type="transmembrane region" description="Helical" evidence="1">
    <location>
        <begin position="39"/>
        <end position="58"/>
    </location>
</feature>